<dbReference type="RefSeq" id="WP_204518340.1">
    <property type="nucleotide sequence ID" value="NZ_BAABIN010000002.1"/>
</dbReference>
<name>A0A938XV04_9BACL</name>
<feature type="transmembrane region" description="Helical" evidence="2">
    <location>
        <begin position="32"/>
        <end position="54"/>
    </location>
</feature>
<protein>
    <submittedName>
        <fullName evidence="3">Uncharacterized protein</fullName>
    </submittedName>
</protein>
<dbReference type="Proteomes" id="UP000717624">
    <property type="component" value="Unassembled WGS sequence"/>
</dbReference>
<dbReference type="AlphaFoldDB" id="A0A938XV04"/>
<evidence type="ECO:0000256" key="2">
    <source>
        <dbReference type="SAM" id="Phobius"/>
    </source>
</evidence>
<keyword evidence="2" id="KW-0472">Membrane</keyword>
<reference evidence="3" key="1">
    <citation type="submission" date="2021-01" db="EMBL/GenBank/DDBJ databases">
        <title>Genomic Encyclopedia of Type Strains, Phase IV (KMG-IV): sequencing the most valuable type-strain genomes for metagenomic binning, comparative biology and taxonomic classification.</title>
        <authorList>
            <person name="Goeker M."/>
        </authorList>
    </citation>
    <scope>NUCLEOTIDE SEQUENCE</scope>
    <source>
        <strain evidence="3">DSM 25523</strain>
    </source>
</reference>
<evidence type="ECO:0000313" key="4">
    <source>
        <dbReference type="Proteomes" id="UP000717624"/>
    </source>
</evidence>
<organism evidence="3 4">
    <name type="scientific">Brevibacillus fulvus</name>
    <dbReference type="NCBI Taxonomy" id="1125967"/>
    <lineage>
        <taxon>Bacteria</taxon>
        <taxon>Bacillati</taxon>
        <taxon>Bacillota</taxon>
        <taxon>Bacilli</taxon>
        <taxon>Bacillales</taxon>
        <taxon>Paenibacillaceae</taxon>
        <taxon>Brevibacillus</taxon>
    </lineage>
</organism>
<sequence>MVRKIAFQLIFGMIAFIATFISALGANVFSVAFLRAFIAFIIFFLVAFPVRWLLSLITSTKPADAPQAKSGNHVDLVTPEDEPESAESSQKDSVDSFVPLTVPKIERTATATDPATIANAVRRLTDE</sequence>
<keyword evidence="2" id="KW-1133">Transmembrane helix</keyword>
<keyword evidence="2" id="KW-0812">Transmembrane</keyword>
<gene>
    <name evidence="3" type="ORF">JOD01_002206</name>
</gene>
<comment type="caution">
    <text evidence="3">The sequence shown here is derived from an EMBL/GenBank/DDBJ whole genome shotgun (WGS) entry which is preliminary data.</text>
</comment>
<keyword evidence="4" id="KW-1185">Reference proteome</keyword>
<evidence type="ECO:0000313" key="3">
    <source>
        <dbReference type="EMBL" id="MBM7590602.1"/>
    </source>
</evidence>
<accession>A0A938XV04</accession>
<feature type="transmembrane region" description="Helical" evidence="2">
    <location>
        <begin position="7"/>
        <end position="26"/>
    </location>
</feature>
<dbReference type="EMBL" id="JAFBEB010000006">
    <property type="protein sequence ID" value="MBM7590602.1"/>
    <property type="molecule type" value="Genomic_DNA"/>
</dbReference>
<proteinExistence type="predicted"/>
<feature type="region of interest" description="Disordered" evidence="1">
    <location>
        <begin position="61"/>
        <end position="95"/>
    </location>
</feature>
<evidence type="ECO:0000256" key="1">
    <source>
        <dbReference type="SAM" id="MobiDB-lite"/>
    </source>
</evidence>